<evidence type="ECO:0000256" key="1">
    <source>
        <dbReference type="SAM" id="MobiDB-lite"/>
    </source>
</evidence>
<dbReference type="Pfam" id="PF24530">
    <property type="entry name" value="DUF7597"/>
    <property type="match status" value="1"/>
</dbReference>
<organism evidence="3 4">
    <name type="scientific">Lolium multiflorum</name>
    <name type="common">Italian ryegrass</name>
    <name type="synonym">Lolium perenne subsp. multiflorum</name>
    <dbReference type="NCBI Taxonomy" id="4521"/>
    <lineage>
        <taxon>Eukaryota</taxon>
        <taxon>Viridiplantae</taxon>
        <taxon>Streptophyta</taxon>
        <taxon>Embryophyta</taxon>
        <taxon>Tracheophyta</taxon>
        <taxon>Spermatophyta</taxon>
        <taxon>Magnoliopsida</taxon>
        <taxon>Liliopsida</taxon>
        <taxon>Poales</taxon>
        <taxon>Poaceae</taxon>
        <taxon>BOP clade</taxon>
        <taxon>Pooideae</taxon>
        <taxon>Poodae</taxon>
        <taxon>Poeae</taxon>
        <taxon>Poeae Chloroplast Group 2 (Poeae type)</taxon>
        <taxon>Loliodinae</taxon>
        <taxon>Loliinae</taxon>
        <taxon>Lolium</taxon>
    </lineage>
</organism>
<accession>A0AAD8VUR5</accession>
<gene>
    <name evidence="3" type="ORF">QYE76_024078</name>
</gene>
<dbReference type="PANTHER" id="PTHR33075:SF10">
    <property type="entry name" value="DUF4283 DOMAIN-CONTAINING PROTEIN"/>
    <property type="match status" value="1"/>
</dbReference>
<evidence type="ECO:0000259" key="2">
    <source>
        <dbReference type="SMART" id="SM00343"/>
    </source>
</evidence>
<dbReference type="AlphaFoldDB" id="A0AAD8VUR5"/>
<keyword evidence="4" id="KW-1185">Reference proteome</keyword>
<feature type="domain" description="CCHC-type" evidence="2">
    <location>
        <begin position="571"/>
        <end position="587"/>
    </location>
</feature>
<dbReference type="GO" id="GO:0008270">
    <property type="term" value="F:zinc ion binding"/>
    <property type="evidence" value="ECO:0007669"/>
    <property type="project" value="InterPro"/>
</dbReference>
<reference evidence="3" key="1">
    <citation type="submission" date="2023-07" db="EMBL/GenBank/DDBJ databases">
        <title>A chromosome-level genome assembly of Lolium multiflorum.</title>
        <authorList>
            <person name="Chen Y."/>
            <person name="Copetti D."/>
            <person name="Kolliker R."/>
            <person name="Studer B."/>
        </authorList>
    </citation>
    <scope>NUCLEOTIDE SEQUENCE</scope>
    <source>
        <strain evidence="3">02402/16</strain>
        <tissue evidence="3">Leaf</tissue>
    </source>
</reference>
<evidence type="ECO:0000313" key="3">
    <source>
        <dbReference type="EMBL" id="KAK1618561.1"/>
    </source>
</evidence>
<proteinExistence type="predicted"/>
<sequence length="1224" mass="136568">MSSPAISSNVVSGDPNQGSLLEEDHLDSIAERWAVKYTTLLQKKCKLTYSGNILLHADRRRLVLLDADGITVDAKIMASNDRISLGLSMEFPCHLVEVVDQISCDLSTEALRSDQPNPHDGRSGNNDLTWKISYSTRRDLDRGRMKSYDGTLKFWSSNGWLVLINAKDEPIAVQVIRSEPLYKSGSKVSFQYHVVRVHSEILSTVRKYHMDYQKVVVEPGRKASPPVDVLDDVTVTPRSTASESHKSSPSFAMHTAISLGFDFKAGENFAKEVLRRFSSTVHPLNGKNYFSLVVSFGRATFRMAEETVALALEAALGGFCGSLFVTQLRDRVFSFRVASKEVGFYIIQKRIFVSEKFKCYFHLWSDGGPNWMREFANWQQEIKQQWTLVSPSKRRVKMGMTALNLPAPKPALKHTAPVNKKLVFAEKIHYEAKKGYAAESSGKDSLYLYETKSNPVISFGTTMSIHQEEIGEVAFSPTVAEANKEIDSAIPIEGEDQIEEDKDPICQIVDDATRVWHKSNFLINEEIQSDSTAREEDSFSAMIDDMVYKVWTCGRCLSMGHPTKNCTNDIRCRSCFSYGHIKKQCLADKLRGKVWKPKASQLDTATRVPIDKDKATPEVAGSASIPFNTSRDSLQQPFEQINSIPPPVSNSSPSSPAMAVFELDPTPWLPWGHELIDGGPTRLPRTYYFASQDPPPRHLDHCIALVDPPPPPAALALWRHQVRDFLVGPLQRNVVRSQPSIFGIGLYQMSSPNSVNALVQHGQYQIQNRLLRFVHVGQAPQNHRAAIGFRRGWLMFLGVHPDYRNDFDIAQAVATFGQYHTWNSNDPVTDRVLVCASFPSPQLVPRDVVFGRFATVGGARESWTTPVYILTADFADAMPADEDQMPPDGNPHPFPGELQPNNNLWVNPQYPEIGWDAVQDLGQEQQGGHGGIFGQQDGWGQMGHGQQGGWGQDDMEQGLEQGVLQEMQESMVINLSDSSSSSVNMMEVQQQHQQDGVQLLHNVLNIGMACTIIGPALPPEMMCAKALDMALPSLLIRLVPKPWFKTSFMFLKELSGVRLSVVNGLRGDKQWRNLDEEASSQVMISIEGTQRGSADVQPRTGASKSKTKRKKSVLSIVQPTERRFTRSCLKTDGYRPAPILAVQPKIKKKVRAKNLLLEMEQEATQQKKEEAHGQKEQQSVPAPPIPLIVMQRVGQSLGIAAEKLSKEQLEAVPEDKKEAKPNDD</sequence>
<dbReference type="InterPro" id="IPR001878">
    <property type="entry name" value="Znf_CCHC"/>
</dbReference>
<comment type="caution">
    <text evidence="3">The sequence shown here is derived from an EMBL/GenBank/DDBJ whole genome shotgun (WGS) entry which is preliminary data.</text>
</comment>
<feature type="region of interest" description="Disordered" evidence="1">
    <location>
        <begin position="1087"/>
        <end position="1112"/>
    </location>
</feature>
<feature type="region of interest" description="Disordered" evidence="1">
    <location>
        <begin position="1162"/>
        <end position="1185"/>
    </location>
</feature>
<protein>
    <recommendedName>
        <fullName evidence="2">CCHC-type domain-containing protein</fullName>
    </recommendedName>
</protein>
<dbReference type="GO" id="GO:0003676">
    <property type="term" value="F:nucleic acid binding"/>
    <property type="evidence" value="ECO:0007669"/>
    <property type="project" value="InterPro"/>
</dbReference>
<dbReference type="EMBL" id="JAUUTY010000006">
    <property type="protein sequence ID" value="KAK1618561.1"/>
    <property type="molecule type" value="Genomic_DNA"/>
</dbReference>
<dbReference type="InterPro" id="IPR056018">
    <property type="entry name" value="DUF7597"/>
</dbReference>
<dbReference type="Proteomes" id="UP001231189">
    <property type="component" value="Unassembled WGS sequence"/>
</dbReference>
<feature type="domain" description="CCHC-type" evidence="2">
    <location>
        <begin position="552"/>
        <end position="568"/>
    </location>
</feature>
<dbReference type="PANTHER" id="PTHR33075">
    <property type="entry name" value="OS02G0499800 PROTEIN"/>
    <property type="match status" value="1"/>
</dbReference>
<dbReference type="InterPro" id="IPR036875">
    <property type="entry name" value="Znf_CCHC_sf"/>
</dbReference>
<name>A0AAD8VUR5_LOLMU</name>
<dbReference type="SMART" id="SM00343">
    <property type="entry name" value="ZnF_C2HC"/>
    <property type="match status" value="2"/>
</dbReference>
<dbReference type="SUPFAM" id="SSF57756">
    <property type="entry name" value="Retrovirus zinc finger-like domains"/>
    <property type="match status" value="1"/>
</dbReference>
<feature type="compositionally biased region" description="Basic and acidic residues" evidence="1">
    <location>
        <begin position="1165"/>
        <end position="1175"/>
    </location>
</feature>
<dbReference type="Gene3D" id="4.10.60.10">
    <property type="entry name" value="Zinc finger, CCHC-type"/>
    <property type="match status" value="1"/>
</dbReference>
<evidence type="ECO:0000313" key="4">
    <source>
        <dbReference type="Proteomes" id="UP001231189"/>
    </source>
</evidence>